<dbReference type="PROSITE" id="PS50935">
    <property type="entry name" value="SSB"/>
    <property type="match status" value="1"/>
</dbReference>
<feature type="compositionally biased region" description="Low complexity" evidence="3">
    <location>
        <begin position="195"/>
        <end position="212"/>
    </location>
</feature>
<name>A0A173TG66_ANAHA</name>
<feature type="region of interest" description="Disordered" evidence="3">
    <location>
        <begin position="115"/>
        <end position="284"/>
    </location>
</feature>
<dbReference type="InterPro" id="IPR012340">
    <property type="entry name" value="NA-bd_OB-fold"/>
</dbReference>
<evidence type="ECO:0000313" key="5">
    <source>
        <dbReference type="Proteomes" id="UP000095553"/>
    </source>
</evidence>
<protein>
    <submittedName>
        <fullName evidence="4">Single-stranded DNA-binding protein</fullName>
    </submittedName>
</protein>
<sequence>MRDLNIITVSGTVNREPAYKENKENPNRTILYYSIEIYTGRDYYPDKEKKQLVHEKIYFNCVNYGKTAMELVNKVKKGSYVQVSGELRPNNYDREDGKVYGLQIMANTCIPMNQLNQQNNNQNTQKQNQNNSSKRQQRQSNHANPQNQESRNSNRGQHSEMQGQNTTETSTSVPPKKRATMPMAQEVNQQQSAGNSSNRTSNSNQQNSQSNTGKNASTQRSNNSGRKNSERSNQQPSSSNNEFAGLAPEENPFNMAAVKDDEFHNPYGDGNLPDPNDFMQNGDN</sequence>
<dbReference type="EMBL" id="CYXY01000011">
    <property type="protein sequence ID" value="CUN01410.1"/>
    <property type="molecule type" value="Genomic_DNA"/>
</dbReference>
<dbReference type="AlphaFoldDB" id="A0A173TG66"/>
<dbReference type="InterPro" id="IPR000424">
    <property type="entry name" value="Primosome_PriB/ssb"/>
</dbReference>
<dbReference type="Proteomes" id="UP000095553">
    <property type="component" value="Unassembled WGS sequence"/>
</dbReference>
<evidence type="ECO:0000256" key="2">
    <source>
        <dbReference type="PROSITE-ProRule" id="PRU00252"/>
    </source>
</evidence>
<dbReference type="SUPFAM" id="SSF50249">
    <property type="entry name" value="Nucleic acid-binding proteins"/>
    <property type="match status" value="1"/>
</dbReference>
<dbReference type="Gene3D" id="2.40.50.140">
    <property type="entry name" value="Nucleic acid-binding proteins"/>
    <property type="match status" value="1"/>
</dbReference>
<gene>
    <name evidence="4" type="ORF">ERS852571_01981</name>
</gene>
<proteinExistence type="predicted"/>
<organism evidence="4 5">
    <name type="scientific">Anaerostipes hadrus</name>
    <dbReference type="NCBI Taxonomy" id="649756"/>
    <lineage>
        <taxon>Bacteria</taxon>
        <taxon>Bacillati</taxon>
        <taxon>Bacillota</taxon>
        <taxon>Clostridia</taxon>
        <taxon>Lachnospirales</taxon>
        <taxon>Lachnospiraceae</taxon>
        <taxon>Anaerostipes</taxon>
    </lineage>
</organism>
<dbReference type="Pfam" id="PF00436">
    <property type="entry name" value="SSB"/>
    <property type="match status" value="1"/>
</dbReference>
<evidence type="ECO:0000313" key="4">
    <source>
        <dbReference type="EMBL" id="CUN01410.1"/>
    </source>
</evidence>
<dbReference type="RefSeq" id="WP_055072989.1">
    <property type="nucleotide sequence ID" value="NZ_CYXY01000011.1"/>
</dbReference>
<evidence type="ECO:0000256" key="1">
    <source>
        <dbReference type="ARBA" id="ARBA00023125"/>
    </source>
</evidence>
<dbReference type="CDD" id="cd04496">
    <property type="entry name" value="SSB_OBF"/>
    <property type="match status" value="1"/>
</dbReference>
<evidence type="ECO:0000256" key="3">
    <source>
        <dbReference type="SAM" id="MobiDB-lite"/>
    </source>
</evidence>
<keyword evidence="1 2" id="KW-0238">DNA-binding</keyword>
<reference evidence="4 5" key="1">
    <citation type="submission" date="2015-09" db="EMBL/GenBank/DDBJ databases">
        <authorList>
            <consortium name="Pathogen Informatics"/>
        </authorList>
    </citation>
    <scope>NUCLEOTIDE SEQUENCE [LARGE SCALE GENOMIC DNA]</scope>
    <source>
        <strain evidence="4 5">2789STDY5834959</strain>
    </source>
</reference>
<accession>A0A173TG66</accession>
<dbReference type="GO" id="GO:0003697">
    <property type="term" value="F:single-stranded DNA binding"/>
    <property type="evidence" value="ECO:0007669"/>
    <property type="project" value="InterPro"/>
</dbReference>
<feature type="compositionally biased region" description="Polar residues" evidence="3">
    <location>
        <begin position="213"/>
        <end position="242"/>
    </location>
</feature>
<feature type="compositionally biased region" description="Low complexity" evidence="3">
    <location>
        <begin position="115"/>
        <end position="141"/>
    </location>
</feature>
<feature type="compositionally biased region" description="Polar residues" evidence="3">
    <location>
        <begin position="142"/>
        <end position="173"/>
    </location>
</feature>